<dbReference type="Gene3D" id="2.10.260.10">
    <property type="match status" value="1"/>
</dbReference>
<dbReference type="InterPro" id="IPR007159">
    <property type="entry name" value="SpoVT-AbrB_dom"/>
</dbReference>
<gene>
    <name evidence="4" type="ORF">CCS41_06545</name>
</gene>
<evidence type="ECO:0000313" key="5">
    <source>
        <dbReference type="Proteomes" id="UP000261875"/>
    </source>
</evidence>
<dbReference type="KEGG" id="fsm:CCS41_06545"/>
<dbReference type="PANTHER" id="PTHR40516:SF1">
    <property type="entry name" value="ANTITOXIN CHPS-RELATED"/>
    <property type="match status" value="1"/>
</dbReference>
<dbReference type="InterPro" id="IPR039052">
    <property type="entry name" value="Antitox_PemI-like"/>
</dbReference>
<dbReference type="GO" id="GO:0097351">
    <property type="term" value="F:toxin sequestering activity"/>
    <property type="evidence" value="ECO:0007669"/>
    <property type="project" value="InterPro"/>
</dbReference>
<reference evidence="4 5" key="1">
    <citation type="submission" date="2017-05" db="EMBL/GenBank/DDBJ databases">
        <title>Genome sequence of Candidatus Fukatsuia symbiotica and Candidatus Hamiltonella defensa from Acyrthosiphon pisum strain 5D.</title>
        <authorList>
            <person name="Patel V.A."/>
            <person name="Chevignon G."/>
            <person name="Russell J.A."/>
            <person name="Oliver K.M."/>
        </authorList>
    </citation>
    <scope>NUCLEOTIDE SEQUENCE [LARGE SCALE GENOMIC DNA]</scope>
    <source>
        <strain evidence="4 5">5D</strain>
    </source>
</reference>
<feature type="compositionally biased region" description="Basic and acidic residues" evidence="2">
    <location>
        <begin position="73"/>
        <end position="84"/>
    </location>
</feature>
<dbReference type="AlphaFoldDB" id="A0A2U8I501"/>
<protein>
    <submittedName>
        <fullName evidence="4">Antitoxin ChpS</fullName>
    </submittedName>
</protein>
<evidence type="ECO:0000259" key="3">
    <source>
        <dbReference type="PROSITE" id="PS51740"/>
    </source>
</evidence>
<dbReference type="GO" id="GO:0003677">
    <property type="term" value="F:DNA binding"/>
    <property type="evidence" value="ECO:0007669"/>
    <property type="project" value="UniProtKB-UniRule"/>
</dbReference>
<dbReference type="SMART" id="SM00966">
    <property type="entry name" value="SpoVT_AbrB"/>
    <property type="match status" value="1"/>
</dbReference>
<feature type="region of interest" description="Disordered" evidence="2">
    <location>
        <begin position="65"/>
        <end position="84"/>
    </location>
</feature>
<evidence type="ECO:0000313" key="4">
    <source>
        <dbReference type="EMBL" id="AWK14212.1"/>
    </source>
</evidence>
<proteinExistence type="predicted"/>
<evidence type="ECO:0000256" key="2">
    <source>
        <dbReference type="SAM" id="MobiDB-lite"/>
    </source>
</evidence>
<sequence>MTVAIKKWGNSNGIVIPALFLKKIGVSVGQELDLEIKDGTLVLTPKPKRYTLAELIKQCDASAPLETEESVWGDDHSPVGEEIW</sequence>
<dbReference type="OrthoDB" id="9795766at2"/>
<feature type="domain" description="SpoVT-AbrB" evidence="3">
    <location>
        <begin position="3"/>
        <end position="48"/>
    </location>
</feature>
<dbReference type="EMBL" id="CP021659">
    <property type="protein sequence ID" value="AWK14212.1"/>
    <property type="molecule type" value="Genomic_DNA"/>
</dbReference>
<dbReference type="SUPFAM" id="SSF89447">
    <property type="entry name" value="AbrB/MazE/MraZ-like"/>
    <property type="match status" value="1"/>
</dbReference>
<accession>A0A2U8I501</accession>
<dbReference type="Proteomes" id="UP000261875">
    <property type="component" value="Chromosome"/>
</dbReference>
<organism evidence="4 5">
    <name type="scientific">Candidatus Fukatsuia symbiotica</name>
    <dbReference type="NCBI Taxonomy" id="1878942"/>
    <lineage>
        <taxon>Bacteria</taxon>
        <taxon>Pseudomonadati</taxon>
        <taxon>Pseudomonadota</taxon>
        <taxon>Gammaproteobacteria</taxon>
        <taxon>Enterobacterales</taxon>
        <taxon>Yersiniaceae</taxon>
        <taxon>Candidatus Fukatsuia</taxon>
    </lineage>
</organism>
<dbReference type="PROSITE" id="PS51740">
    <property type="entry name" value="SPOVT_ABRB"/>
    <property type="match status" value="1"/>
</dbReference>
<keyword evidence="5" id="KW-1185">Reference proteome</keyword>
<dbReference type="PANTHER" id="PTHR40516">
    <property type="entry name" value="ANTITOXIN CHPS-RELATED"/>
    <property type="match status" value="1"/>
</dbReference>
<name>A0A2U8I501_9GAMM</name>
<dbReference type="Pfam" id="PF04014">
    <property type="entry name" value="MazE_antitoxin"/>
    <property type="match status" value="1"/>
</dbReference>
<dbReference type="InterPro" id="IPR037914">
    <property type="entry name" value="SpoVT-AbrB_sf"/>
</dbReference>
<evidence type="ECO:0000256" key="1">
    <source>
        <dbReference type="PROSITE-ProRule" id="PRU01076"/>
    </source>
</evidence>
<dbReference type="RefSeq" id="WP_119797406.1">
    <property type="nucleotide sequence ID" value="NZ_CP021659.1"/>
</dbReference>
<keyword evidence="1" id="KW-0238">DNA-binding</keyword>